<proteinExistence type="predicted"/>
<feature type="transmembrane region" description="Helical" evidence="1">
    <location>
        <begin position="155"/>
        <end position="175"/>
    </location>
</feature>
<dbReference type="RefSeq" id="WP_005096270.1">
    <property type="nucleotide sequence ID" value="NZ_CP183903.1"/>
</dbReference>
<protein>
    <submittedName>
        <fullName evidence="2">Uncharacterized protein</fullName>
    </submittedName>
</protein>
<sequence>MHQTVKTIFRLCFASVIFLITLSLCFTCFAKIQEILQAEQHYQQATRIPLKSTTGEQYVLVSNNQRPDNAIFILIAGNGYVAKINCEHYSALCSDEDNQSHTRQIQSVHLIKAGNLFYIEKIQFRDSQTGKVTALEYTNHDMQQFYQNDINNLKYTVFAIALFALAALFVSIKILRNFRRFLHK</sequence>
<reference evidence="2 3" key="2">
    <citation type="submission" date="2017-12" db="EMBL/GenBank/DDBJ databases">
        <title>Revising the taxonomy of the Acinetobacter lwoffii group: the description of Acinetobacter pseudolwoffii sp. nov. and emended description of Acinetobacter lwoffii.</title>
        <authorList>
            <person name="Nemec A."/>
        </authorList>
    </citation>
    <scope>NUCLEOTIDE SEQUENCE [LARGE SCALE GENOMIC DNA]</scope>
    <source>
        <strain evidence="2 3">ANC 5347</strain>
    </source>
</reference>
<gene>
    <name evidence="2" type="ORF">CU320_03720</name>
</gene>
<evidence type="ECO:0000256" key="1">
    <source>
        <dbReference type="SAM" id="Phobius"/>
    </source>
</evidence>
<evidence type="ECO:0000313" key="3">
    <source>
        <dbReference type="Proteomes" id="UP000242351"/>
    </source>
</evidence>
<dbReference type="EMBL" id="PGOZ01000002">
    <property type="protein sequence ID" value="PJI33515.1"/>
    <property type="molecule type" value="Genomic_DNA"/>
</dbReference>
<accession>A0A2H9UPA1</accession>
<keyword evidence="1" id="KW-0812">Transmembrane</keyword>
<comment type="caution">
    <text evidence="2">The sequence shown here is derived from an EMBL/GenBank/DDBJ whole genome shotgun (WGS) entry which is preliminary data.</text>
</comment>
<keyword evidence="1" id="KW-1133">Transmembrane helix</keyword>
<dbReference type="Proteomes" id="UP000242351">
    <property type="component" value="Unassembled WGS sequence"/>
</dbReference>
<keyword evidence="1" id="KW-0472">Membrane</keyword>
<reference evidence="2 3" key="1">
    <citation type="submission" date="2017-11" db="EMBL/GenBank/DDBJ databases">
        <authorList>
            <person name="Han C.G."/>
        </authorList>
    </citation>
    <scope>NUCLEOTIDE SEQUENCE [LARGE SCALE GENOMIC DNA]</scope>
    <source>
        <strain evidence="2 3">ANC 5347</strain>
    </source>
</reference>
<dbReference type="AlphaFoldDB" id="A0A2H9UPA1"/>
<organism evidence="2 3">
    <name type="scientific">Acinetobacter pseudolwoffii</name>
    <dbReference type="NCBI Taxonomy" id="2053287"/>
    <lineage>
        <taxon>Bacteria</taxon>
        <taxon>Pseudomonadati</taxon>
        <taxon>Pseudomonadota</taxon>
        <taxon>Gammaproteobacteria</taxon>
        <taxon>Moraxellales</taxon>
        <taxon>Moraxellaceae</taxon>
        <taxon>Acinetobacter</taxon>
    </lineage>
</organism>
<evidence type="ECO:0000313" key="2">
    <source>
        <dbReference type="EMBL" id="PJI33515.1"/>
    </source>
</evidence>
<name>A0A2H9UPA1_9GAMM</name>